<dbReference type="InterPro" id="IPR037197">
    <property type="entry name" value="WWE_dom_sf"/>
</dbReference>
<evidence type="ECO:0000313" key="5">
    <source>
        <dbReference type="EMBL" id="KAK3603123.1"/>
    </source>
</evidence>
<dbReference type="Pfam" id="PF02825">
    <property type="entry name" value="WWE"/>
    <property type="match status" value="1"/>
</dbReference>
<keyword evidence="6" id="KW-1185">Reference proteome</keyword>
<feature type="region of interest" description="Disordered" evidence="1">
    <location>
        <begin position="927"/>
        <end position="1028"/>
    </location>
</feature>
<dbReference type="GO" id="GO:0004842">
    <property type="term" value="F:ubiquitin-protein transferase activity"/>
    <property type="evidence" value="ECO:0007669"/>
    <property type="project" value="InterPro"/>
</dbReference>
<reference evidence="5" key="3">
    <citation type="submission" date="2023-05" db="EMBL/GenBank/DDBJ databases">
        <authorList>
            <person name="Smith C.H."/>
        </authorList>
    </citation>
    <scope>NUCLEOTIDE SEQUENCE</scope>
    <source>
        <strain evidence="5">CHS0354</strain>
        <tissue evidence="5">Mantle</tissue>
    </source>
</reference>
<reference evidence="5" key="2">
    <citation type="journal article" date="2021" name="Genome Biol. Evol.">
        <title>Developing a high-quality reference genome for a parasitic bivalve with doubly uniparental inheritance (Bivalvia: Unionida).</title>
        <authorList>
            <person name="Smith C.H."/>
        </authorList>
    </citation>
    <scope>NUCLEOTIDE SEQUENCE</scope>
    <source>
        <strain evidence="5">CHS0354</strain>
        <tissue evidence="5">Mantle</tissue>
    </source>
</reference>
<evidence type="ECO:0000256" key="1">
    <source>
        <dbReference type="SAM" id="MobiDB-lite"/>
    </source>
</evidence>
<feature type="domain" description="MIB/HERC2" evidence="4">
    <location>
        <begin position="844"/>
        <end position="916"/>
    </location>
</feature>
<feature type="compositionally biased region" description="Basic residues" evidence="1">
    <location>
        <begin position="937"/>
        <end position="948"/>
    </location>
</feature>
<dbReference type="GO" id="GO:0016567">
    <property type="term" value="P:protein ubiquitination"/>
    <property type="evidence" value="ECO:0007669"/>
    <property type="project" value="InterPro"/>
</dbReference>
<dbReference type="CDD" id="cd00198">
    <property type="entry name" value="vWFA"/>
    <property type="match status" value="1"/>
</dbReference>
<sequence length="1166" mass="130446">MGSENAKMNRKKDNQSSGAEVTKGQVGLDRKVELLEKPQPNVQLTEEKSISGIESTGVEKMEEQEGGVSYNLQELVSKYLQMKQNVGMLEESHRQMLSTLNKVEDKYYPKLGETVGEEKEQGTNTEVVLARSNTELGMAGTSSEVSMTRSNTEMGVAITNTGVGMAGTSMEMDMAGTETEVGIAGTNMERCKAGNNTKMDIAEIDIQELVTSVESFNEKLKVLLQDNSNEQNDISLSAFCEELSLEQLKAIRKDVSQIYGHVTEYLVSRSSQVGMVTVETIMDQRVNVYNLPGYLPKYHLTKSHKKFSRTLKRRNTLRSHDNRIALHYDMETVEGCVTHSEDRDEKKKNEDLGVASGCDMGIRDSRAVGKSVNEREDHKVTGYRNPVTASKGLAKKGSVWKKGQVVGTVAENEECSDSQSLSKSKMMTEASDTNGSKANKEHEETYKNCFFESVPLALVDVDKVRAQAYQIEENEVKLVDEAYWTQRLQEAVSNGSDLKSSRGTGFDTVLLVDISASMGKERWIQTITFLHNFLDGIESSQNYLSGAYEYISLVVFGHETRVVQHLTCDYVSLRKHLECLYPSGPSPLAAGVAMCSAALEAAGHVYSCRQVTVYPRILLVTDGCPTDTFRITGPDTASNNEKEQEKQTVLNMFKKLRTELNIRVYPIPIGDSDKDYLQMIASATKGKVVSAVNWRKLSNYQKQVDICCKLAAKKMNPLFYALHHAQIEDAENASSADMEVADELLHEHQQREREAKEEEDEENEFSECDPNMPPLGTRVARGPNWCWDIQDSNGFGTVIGHRPKDLKGWISVKWDQKDPIGSDEYNYRYGADGAYDILPVNEPRLLQLEEKIAVGCIVKRGKDWEGENQDGGPGNTGVVLKVYKKGQVKVRWENGIKENYRFGCEEKYDVELCNSFEVSSVFEGGGKRITLDDIPKKRSNSSRARKTSQSHPVVDPTSSTPAIKYPPSSGNKSQSINPDKEKSNVSTLENPASTRSGKHAPAVGKNPVPRKKIVPQSSMGKETTKQLSNTGIKAKEVCSLQEKTHSVQQSRQNLEKYKEKGCERASQRVTEDTRTSGANPKSNGQSPLVQMSEMTDHSVVWQWRKPNGHWISYEQEISQQLENRFQKNPGSSITINHQNQMFRVVFSRMQQLNTTTREWTDVQRLS</sequence>
<feature type="region of interest" description="Disordered" evidence="1">
    <location>
        <begin position="416"/>
        <end position="439"/>
    </location>
</feature>
<dbReference type="SUPFAM" id="SSF159034">
    <property type="entry name" value="Mib/herc2 domain-like"/>
    <property type="match status" value="2"/>
</dbReference>
<feature type="compositionally biased region" description="Polar residues" evidence="1">
    <location>
        <begin position="984"/>
        <end position="995"/>
    </location>
</feature>
<evidence type="ECO:0008006" key="7">
    <source>
        <dbReference type="Google" id="ProtNLM"/>
    </source>
</evidence>
<feature type="region of interest" description="Disordered" evidence="1">
    <location>
        <begin position="1"/>
        <end position="31"/>
    </location>
</feature>
<dbReference type="PROSITE" id="PS50234">
    <property type="entry name" value="VWFA"/>
    <property type="match status" value="1"/>
</dbReference>
<evidence type="ECO:0000313" key="6">
    <source>
        <dbReference type="Proteomes" id="UP001195483"/>
    </source>
</evidence>
<dbReference type="EMBL" id="JAEAOA010001688">
    <property type="protein sequence ID" value="KAK3603123.1"/>
    <property type="molecule type" value="Genomic_DNA"/>
</dbReference>
<dbReference type="InterPro" id="IPR010606">
    <property type="entry name" value="Mib_Herc2"/>
</dbReference>
<feature type="region of interest" description="Disordered" evidence="1">
    <location>
        <begin position="1043"/>
        <end position="1090"/>
    </location>
</feature>
<dbReference type="Gene3D" id="3.30.720.50">
    <property type="match status" value="1"/>
</dbReference>
<dbReference type="Proteomes" id="UP001195483">
    <property type="component" value="Unassembled WGS sequence"/>
</dbReference>
<comment type="caution">
    <text evidence="5">The sequence shown here is derived from an EMBL/GenBank/DDBJ whole genome shotgun (WGS) entry which is preliminary data.</text>
</comment>
<accession>A0AAE0T432</accession>
<feature type="compositionally biased region" description="Polar residues" evidence="1">
    <location>
        <begin position="1015"/>
        <end position="1028"/>
    </location>
</feature>
<feature type="compositionally biased region" description="Polar residues" evidence="1">
    <location>
        <begin position="968"/>
        <end position="977"/>
    </location>
</feature>
<dbReference type="SMART" id="SM00327">
    <property type="entry name" value="VWA"/>
    <property type="match status" value="1"/>
</dbReference>
<dbReference type="Gene3D" id="3.40.50.410">
    <property type="entry name" value="von Willebrand factor, type A domain"/>
    <property type="match status" value="1"/>
</dbReference>
<dbReference type="Gene3D" id="2.30.30.40">
    <property type="entry name" value="SH3 Domains"/>
    <property type="match status" value="2"/>
</dbReference>
<proteinExistence type="predicted"/>
<dbReference type="AlphaFoldDB" id="A0AAE0T432"/>
<evidence type="ECO:0000259" key="2">
    <source>
        <dbReference type="PROSITE" id="PS50234"/>
    </source>
</evidence>
<feature type="domain" description="VWFA" evidence="2">
    <location>
        <begin position="507"/>
        <end position="704"/>
    </location>
</feature>
<protein>
    <recommendedName>
        <fullName evidence="7">E3 ubiquitin-protein ligase HERC2</fullName>
    </recommendedName>
</protein>
<evidence type="ECO:0000259" key="4">
    <source>
        <dbReference type="PROSITE" id="PS51416"/>
    </source>
</evidence>
<feature type="compositionally biased region" description="Basic and acidic residues" evidence="1">
    <location>
        <begin position="747"/>
        <end position="756"/>
    </location>
</feature>
<dbReference type="Pfam" id="PF00092">
    <property type="entry name" value="VWA"/>
    <property type="match status" value="1"/>
</dbReference>
<organism evidence="5 6">
    <name type="scientific">Potamilus streckersoni</name>
    <dbReference type="NCBI Taxonomy" id="2493646"/>
    <lineage>
        <taxon>Eukaryota</taxon>
        <taxon>Metazoa</taxon>
        <taxon>Spiralia</taxon>
        <taxon>Lophotrochozoa</taxon>
        <taxon>Mollusca</taxon>
        <taxon>Bivalvia</taxon>
        <taxon>Autobranchia</taxon>
        <taxon>Heteroconchia</taxon>
        <taxon>Palaeoheterodonta</taxon>
        <taxon>Unionida</taxon>
        <taxon>Unionoidea</taxon>
        <taxon>Unionidae</taxon>
        <taxon>Ambleminae</taxon>
        <taxon>Lampsilini</taxon>
        <taxon>Potamilus</taxon>
    </lineage>
</organism>
<dbReference type="InterPro" id="IPR037252">
    <property type="entry name" value="Mib_Herc2_sf"/>
</dbReference>
<feature type="compositionally biased region" description="Basic and acidic residues" evidence="1">
    <location>
        <begin position="1053"/>
        <end position="1074"/>
    </location>
</feature>
<feature type="compositionally biased region" description="Polar residues" evidence="1">
    <location>
        <begin position="1075"/>
        <end position="1090"/>
    </location>
</feature>
<dbReference type="GO" id="GO:0046872">
    <property type="term" value="F:metal ion binding"/>
    <property type="evidence" value="ECO:0007669"/>
    <property type="project" value="InterPro"/>
</dbReference>
<reference evidence="5" key="1">
    <citation type="journal article" date="2021" name="Genome Biol. Evol.">
        <title>A High-Quality Reference Genome for a Parasitic Bivalve with Doubly Uniparental Inheritance (Bivalvia: Unionida).</title>
        <authorList>
            <person name="Smith C.H."/>
        </authorList>
    </citation>
    <scope>NUCLEOTIDE SEQUENCE</scope>
    <source>
        <strain evidence="5">CHS0354</strain>
    </source>
</reference>
<dbReference type="InterPro" id="IPR036465">
    <property type="entry name" value="vWFA_dom_sf"/>
</dbReference>
<dbReference type="Pfam" id="PF06701">
    <property type="entry name" value="MIB_HERC2"/>
    <property type="match status" value="2"/>
</dbReference>
<dbReference type="InterPro" id="IPR004170">
    <property type="entry name" value="WWE_dom"/>
</dbReference>
<name>A0AAE0T432_9BIVA</name>
<feature type="compositionally biased region" description="Basic and acidic residues" evidence="1">
    <location>
        <begin position="927"/>
        <end position="936"/>
    </location>
</feature>
<dbReference type="SUPFAM" id="SSF53300">
    <property type="entry name" value="vWA-like"/>
    <property type="match status" value="1"/>
</dbReference>
<gene>
    <name evidence="5" type="ORF">CHS0354_027911</name>
</gene>
<dbReference type="SUPFAM" id="SSF117839">
    <property type="entry name" value="WWE domain"/>
    <property type="match status" value="1"/>
</dbReference>
<feature type="region of interest" description="Disordered" evidence="1">
    <location>
        <begin position="747"/>
        <end position="774"/>
    </location>
</feature>
<evidence type="ECO:0000259" key="3">
    <source>
        <dbReference type="PROSITE" id="PS50918"/>
    </source>
</evidence>
<feature type="compositionally biased region" description="Acidic residues" evidence="1">
    <location>
        <begin position="757"/>
        <end position="767"/>
    </location>
</feature>
<dbReference type="PROSITE" id="PS51416">
    <property type="entry name" value="MIB_HERC2"/>
    <property type="match status" value="1"/>
</dbReference>
<dbReference type="PROSITE" id="PS50918">
    <property type="entry name" value="WWE"/>
    <property type="match status" value="1"/>
</dbReference>
<feature type="compositionally biased region" description="Polar residues" evidence="1">
    <location>
        <begin position="949"/>
        <end position="961"/>
    </location>
</feature>
<dbReference type="InterPro" id="IPR002035">
    <property type="entry name" value="VWF_A"/>
</dbReference>
<feature type="domain" description="WWE" evidence="3">
    <location>
        <begin position="1087"/>
        <end position="1164"/>
    </location>
</feature>
<feature type="compositionally biased region" description="Polar residues" evidence="1">
    <location>
        <begin position="417"/>
        <end position="437"/>
    </location>
</feature>